<evidence type="ECO:0000256" key="1">
    <source>
        <dbReference type="SAM" id="MobiDB-lite"/>
    </source>
</evidence>
<dbReference type="EMBL" id="HBUE01137173">
    <property type="protein sequence ID" value="CAG6499205.1"/>
    <property type="molecule type" value="Transcribed_RNA"/>
</dbReference>
<sequence>MVPFEHGQGQGRVRVVCGAIHGDVVHLCDWVEGAGDYVHLPAGRVRKSREPGESIDLPQCVAQDAHPDAVPVAQKGLRPAIPRHLLLRAAARRSRHQPVRPDLQQKDRGQPVRATARLPLGLGPDLRGLQVPPGWRHRLDGTAQQPAQLPVDPHPAVHDARNRGRTVPPLAQPFAALASEPQDGRSAARDGPRHGQHQQSAQLHPLLDRAHHR</sequence>
<evidence type="ECO:0000313" key="2">
    <source>
        <dbReference type="EMBL" id="CAG6499205.1"/>
    </source>
</evidence>
<feature type="compositionally biased region" description="Basic and acidic residues" evidence="1">
    <location>
        <begin position="182"/>
        <end position="193"/>
    </location>
</feature>
<accession>A0A8D8CRS7</accession>
<dbReference type="AlphaFoldDB" id="A0A8D8CRS7"/>
<organism evidence="2">
    <name type="scientific">Culex pipiens</name>
    <name type="common">House mosquito</name>
    <dbReference type="NCBI Taxonomy" id="7175"/>
    <lineage>
        <taxon>Eukaryota</taxon>
        <taxon>Metazoa</taxon>
        <taxon>Ecdysozoa</taxon>
        <taxon>Arthropoda</taxon>
        <taxon>Hexapoda</taxon>
        <taxon>Insecta</taxon>
        <taxon>Pterygota</taxon>
        <taxon>Neoptera</taxon>
        <taxon>Endopterygota</taxon>
        <taxon>Diptera</taxon>
        <taxon>Nematocera</taxon>
        <taxon>Culicoidea</taxon>
        <taxon>Culicidae</taxon>
        <taxon>Culicinae</taxon>
        <taxon>Culicini</taxon>
        <taxon>Culex</taxon>
        <taxon>Culex</taxon>
    </lineage>
</organism>
<protein>
    <submittedName>
        <fullName evidence="2">(northern house mosquito) hypothetical protein</fullName>
    </submittedName>
</protein>
<reference evidence="2" key="1">
    <citation type="submission" date="2021-05" db="EMBL/GenBank/DDBJ databases">
        <authorList>
            <person name="Alioto T."/>
            <person name="Alioto T."/>
            <person name="Gomez Garrido J."/>
        </authorList>
    </citation>
    <scope>NUCLEOTIDE SEQUENCE</scope>
</reference>
<name>A0A8D8CRS7_CULPI</name>
<feature type="compositionally biased region" description="Low complexity" evidence="1">
    <location>
        <begin position="117"/>
        <end position="129"/>
    </location>
</feature>
<feature type="region of interest" description="Disordered" evidence="1">
    <location>
        <begin position="92"/>
        <end position="213"/>
    </location>
</feature>
<proteinExistence type="predicted"/>